<keyword evidence="3" id="KW-1185">Reference proteome</keyword>
<feature type="domain" description="DUF1330" evidence="1">
    <location>
        <begin position="4"/>
        <end position="97"/>
    </location>
</feature>
<accession>A0A497XED3</accession>
<dbReference type="InterPro" id="IPR011008">
    <property type="entry name" value="Dimeric_a/b-barrel"/>
</dbReference>
<sequence>MSKPAYLVVDAQSTDPERMVEYRRLSTIAVEKFGARFLVRGGAYDVLEGEWRPQRLVVIEFPSMEKAKAFYDSPEYLLARLAREGVSSFDMVLVEGY</sequence>
<dbReference type="SUPFAM" id="SSF54909">
    <property type="entry name" value="Dimeric alpha+beta barrel"/>
    <property type="match status" value="1"/>
</dbReference>
<dbReference type="EMBL" id="RCCI01000005">
    <property type="protein sequence ID" value="RLJ64578.1"/>
    <property type="molecule type" value="Genomic_DNA"/>
</dbReference>
<name>A0A497XED3_9PROT</name>
<dbReference type="AlphaFoldDB" id="A0A497XED3"/>
<evidence type="ECO:0000259" key="1">
    <source>
        <dbReference type="Pfam" id="PF07045"/>
    </source>
</evidence>
<dbReference type="PANTHER" id="PTHR41521">
    <property type="match status" value="1"/>
</dbReference>
<evidence type="ECO:0000313" key="3">
    <source>
        <dbReference type="Proteomes" id="UP000268908"/>
    </source>
</evidence>
<dbReference type="Pfam" id="PF07045">
    <property type="entry name" value="DUF1330"/>
    <property type="match status" value="1"/>
</dbReference>
<dbReference type="Proteomes" id="UP000268908">
    <property type="component" value="Unassembled WGS sequence"/>
</dbReference>
<dbReference type="PANTHER" id="PTHR41521:SF4">
    <property type="entry name" value="BLR0684 PROTEIN"/>
    <property type="match status" value="1"/>
</dbReference>
<gene>
    <name evidence="2" type="ORF">DFR35_1217</name>
</gene>
<comment type="caution">
    <text evidence="2">The sequence shown here is derived from an EMBL/GenBank/DDBJ whole genome shotgun (WGS) entry which is preliminary data.</text>
</comment>
<reference evidence="2 3" key="1">
    <citation type="submission" date="2018-10" db="EMBL/GenBank/DDBJ databases">
        <title>Genomic Encyclopedia of Type Strains, Phase IV (KMG-IV): sequencing the most valuable type-strain genomes for metagenomic binning, comparative biology and taxonomic classification.</title>
        <authorList>
            <person name="Goeker M."/>
        </authorList>
    </citation>
    <scope>NUCLEOTIDE SEQUENCE [LARGE SCALE GENOMIC DNA]</scope>
    <source>
        <strain evidence="2 3">DSM 26916</strain>
    </source>
</reference>
<protein>
    <submittedName>
        <fullName evidence="2">Uncharacterized protein (DUF1330 family)</fullName>
    </submittedName>
</protein>
<dbReference type="RefSeq" id="WP_121240730.1">
    <property type="nucleotide sequence ID" value="NZ_BHVV01000006.1"/>
</dbReference>
<organism evidence="2 3">
    <name type="scientific">Sulfurisoma sediminicola</name>
    <dbReference type="NCBI Taxonomy" id="1381557"/>
    <lineage>
        <taxon>Bacteria</taxon>
        <taxon>Pseudomonadati</taxon>
        <taxon>Pseudomonadota</taxon>
        <taxon>Betaproteobacteria</taxon>
        <taxon>Nitrosomonadales</taxon>
        <taxon>Sterolibacteriaceae</taxon>
        <taxon>Sulfurisoma</taxon>
    </lineage>
</organism>
<evidence type="ECO:0000313" key="2">
    <source>
        <dbReference type="EMBL" id="RLJ64578.1"/>
    </source>
</evidence>
<dbReference type="Gene3D" id="3.30.70.100">
    <property type="match status" value="1"/>
</dbReference>
<dbReference type="OrthoDB" id="516779at2"/>
<dbReference type="InterPro" id="IPR010753">
    <property type="entry name" value="DUF1330"/>
</dbReference>
<proteinExistence type="predicted"/>